<dbReference type="VEuPathDB" id="FungiDB:SeMB42_g06054"/>
<organism evidence="2 3">
    <name type="scientific">Synchytrium endobioticum</name>
    <dbReference type="NCBI Taxonomy" id="286115"/>
    <lineage>
        <taxon>Eukaryota</taxon>
        <taxon>Fungi</taxon>
        <taxon>Fungi incertae sedis</taxon>
        <taxon>Chytridiomycota</taxon>
        <taxon>Chytridiomycota incertae sedis</taxon>
        <taxon>Chytridiomycetes</taxon>
        <taxon>Synchytriales</taxon>
        <taxon>Synchytriaceae</taxon>
        <taxon>Synchytrium</taxon>
    </lineage>
</organism>
<name>A0A507BZW2_9FUNG</name>
<accession>A0A507BZW2</accession>
<evidence type="ECO:0000313" key="3">
    <source>
        <dbReference type="Proteomes" id="UP000320475"/>
    </source>
</evidence>
<feature type="region of interest" description="Disordered" evidence="1">
    <location>
        <begin position="24"/>
        <end position="44"/>
    </location>
</feature>
<dbReference type="AlphaFoldDB" id="A0A507BZW2"/>
<dbReference type="EMBL" id="QEAM01001068">
    <property type="protein sequence ID" value="TPX31286.1"/>
    <property type="molecule type" value="Genomic_DNA"/>
</dbReference>
<gene>
    <name evidence="2" type="ORF">SeLEV6574_g08546</name>
</gene>
<reference evidence="2 3" key="1">
    <citation type="journal article" date="2019" name="Sci. Rep.">
        <title>Comparative genomics of chytrid fungi reveal insights into the obligate biotrophic and pathogenic lifestyle of Synchytrium endobioticum.</title>
        <authorList>
            <person name="van de Vossenberg B.T.L.H."/>
            <person name="Warris S."/>
            <person name="Nguyen H.D.T."/>
            <person name="van Gent-Pelzer M.P.E."/>
            <person name="Joly D.L."/>
            <person name="van de Geest H.C."/>
            <person name="Bonants P.J.M."/>
            <person name="Smith D.S."/>
            <person name="Levesque C.A."/>
            <person name="van der Lee T.A.J."/>
        </authorList>
    </citation>
    <scope>NUCLEOTIDE SEQUENCE [LARGE SCALE GENOMIC DNA]</scope>
    <source>
        <strain evidence="2 3">LEV6574</strain>
    </source>
</reference>
<sequence>MYETLGLSKCQRQTWQEGESIAHIQPTPEEPDIRHEPNNGPPTASLYTFRSTQASTVLIDPRVETLSISFHDGSSLGSVSASNTGVAKDGSNLALGGSGTSTLPNGYNKL</sequence>
<evidence type="ECO:0000313" key="2">
    <source>
        <dbReference type="EMBL" id="TPX31286.1"/>
    </source>
</evidence>
<proteinExistence type="predicted"/>
<feature type="compositionally biased region" description="Polar residues" evidence="1">
    <location>
        <begin position="100"/>
        <end position="110"/>
    </location>
</feature>
<protein>
    <submittedName>
        <fullName evidence="2">Uncharacterized protein</fullName>
    </submittedName>
</protein>
<dbReference type="Proteomes" id="UP000320475">
    <property type="component" value="Unassembled WGS sequence"/>
</dbReference>
<evidence type="ECO:0000256" key="1">
    <source>
        <dbReference type="SAM" id="MobiDB-lite"/>
    </source>
</evidence>
<comment type="caution">
    <text evidence="2">The sequence shown here is derived from an EMBL/GenBank/DDBJ whole genome shotgun (WGS) entry which is preliminary data.</text>
</comment>
<feature type="region of interest" description="Disordered" evidence="1">
    <location>
        <begin position="78"/>
        <end position="110"/>
    </location>
</feature>